<feature type="binding site" evidence="3">
    <location>
        <position position="225"/>
    </location>
    <ligand>
        <name>FAD</name>
        <dbReference type="ChEBI" id="CHEBI:57692"/>
    </ligand>
</feature>
<dbReference type="SUPFAM" id="SSF55666">
    <property type="entry name" value="Ribonuclease PH domain 2-like"/>
    <property type="match status" value="1"/>
</dbReference>
<dbReference type="Gene3D" id="3.90.660.10">
    <property type="match status" value="1"/>
</dbReference>
<dbReference type="InterPro" id="IPR027408">
    <property type="entry name" value="PNPase/RNase_PH_dom_sf"/>
</dbReference>
<feature type="domain" description="Exoribonuclease phosphorolytic" evidence="7">
    <location>
        <begin position="638"/>
        <end position="695"/>
    </location>
</feature>
<dbReference type="InterPro" id="IPR001613">
    <property type="entry name" value="Flavin_amine_oxidase"/>
</dbReference>
<dbReference type="SUPFAM" id="SSF54373">
    <property type="entry name" value="FAD-linked reductases, C-terminal domain"/>
    <property type="match status" value="1"/>
</dbReference>
<evidence type="ECO:0000313" key="9">
    <source>
        <dbReference type="Proteomes" id="UP000663889"/>
    </source>
</evidence>
<dbReference type="Gene3D" id="3.50.50.60">
    <property type="entry name" value="FAD/NAD(P)-binding domain"/>
    <property type="match status" value="1"/>
</dbReference>
<protein>
    <recommendedName>
        <fullName evidence="4">Amine oxidase</fullName>
        <ecNumber evidence="4">1.4.3.-</ecNumber>
    </recommendedName>
</protein>
<dbReference type="EMBL" id="CAJNOU010000453">
    <property type="protein sequence ID" value="CAF1001959.1"/>
    <property type="molecule type" value="Genomic_DNA"/>
</dbReference>
<sequence length="804" mass="91953">MEYIKVIIVGGGVAGLAAAKTLGRDVNYVLIEAQNYLGGRILTVDAAPDLTIDLGAQYVHGDKKNTVYDICDELNILLSDDEESDDDALIVTSEGKHCKSEILDKATDLWERTRNKAEEKYDDRTTLSPISFADIVPKEFQKRLLSSSSFSKDLIQPFIDYFMKLEMTETSCLSLSDLNLIEYLAYEDLEGEYENDLKNGGYRPFINYLKSFIPNDKRIRLNCEVIRVKFMEDDRKLLVEMNYLNQQCMKTIICDHIIWTTSLGYLKENFHMIFADEPKLIQQKQNSITNIGFGTVNKVIMIYKKKFWSRHINSIVLLHTKNDLSFEISDELRQQLQIERVDSDMFKEIVNMLFHYDVLPSTDIPVLICWFVGPTAIMIENLSEKLVGQVCHEVLCNYLNIVQEKYQPVRILKSEWHSNKYIRGSYSYSSIKSTKHDRRQLQASYAPDGIRRIVFAGEATHEHYYSTVNAALETGILAANKILSIIVTLGQTHVIAQASCRITKPKESRASEGHIRIHLDMSKIPLINLENWKHQEFVQELNGILEQNIRHSNCLDLESLCINSGELVWSIKIDLIVLNNCGNILDCANIATLCSLYHFRLPEVSVHGSEIRVYSSIERRARPLRILHFPINVLFAFFIDGHYTLIDPNSDEERLMDGFFSISMNQHKEICGIHMGGKLGLKKEQVELCKKLAFKKVLELTDRIRQVVTDYYKTIEPITHAQPSIIRIDNDEDEDDDSSSSSESEDPVLIKPEIPPSPIENNVSLLLMPDLDNLSLTDDVSTMIATNVDKLTSDLENDDEHDNE</sequence>
<dbReference type="GO" id="GO:0046592">
    <property type="term" value="F:polyamine oxidase activity"/>
    <property type="evidence" value="ECO:0007669"/>
    <property type="project" value="TreeGrafter"/>
</dbReference>
<dbReference type="EC" id="1.4.3.-" evidence="4"/>
<dbReference type="InterPro" id="IPR015847">
    <property type="entry name" value="ExoRNase_PH_dom2"/>
</dbReference>
<keyword evidence="2 4" id="KW-0560">Oxidoreductase</keyword>
<evidence type="ECO:0000259" key="7">
    <source>
        <dbReference type="Pfam" id="PF03725"/>
    </source>
</evidence>
<dbReference type="InterPro" id="IPR050281">
    <property type="entry name" value="Flavin_monoamine_oxidase"/>
</dbReference>
<dbReference type="CDD" id="cd11368">
    <property type="entry name" value="RNase_PH_RRP45"/>
    <property type="match status" value="1"/>
</dbReference>
<evidence type="ECO:0000313" key="8">
    <source>
        <dbReference type="EMBL" id="CAF1001959.1"/>
    </source>
</evidence>
<comment type="caution">
    <text evidence="8">The sequence shown here is derived from an EMBL/GenBank/DDBJ whole genome shotgun (WGS) entry which is preliminary data.</text>
</comment>
<organism evidence="8 9">
    <name type="scientific">Rotaria sordida</name>
    <dbReference type="NCBI Taxonomy" id="392033"/>
    <lineage>
        <taxon>Eukaryota</taxon>
        <taxon>Metazoa</taxon>
        <taxon>Spiralia</taxon>
        <taxon>Gnathifera</taxon>
        <taxon>Rotifera</taxon>
        <taxon>Eurotatoria</taxon>
        <taxon>Bdelloidea</taxon>
        <taxon>Philodinida</taxon>
        <taxon>Philodinidae</taxon>
        <taxon>Rotaria</taxon>
    </lineage>
</organism>
<dbReference type="Pfam" id="PF03725">
    <property type="entry name" value="RNase_PH_C"/>
    <property type="match status" value="1"/>
</dbReference>
<keyword evidence="4" id="KW-0285">Flavoprotein</keyword>
<feature type="domain" description="Amine oxidase" evidence="6">
    <location>
        <begin position="13"/>
        <end position="483"/>
    </location>
</feature>
<feature type="compositionally biased region" description="Acidic residues" evidence="5">
    <location>
        <begin position="730"/>
        <end position="746"/>
    </location>
</feature>
<name>A0A814GX11_9BILA</name>
<evidence type="ECO:0000259" key="6">
    <source>
        <dbReference type="Pfam" id="PF01593"/>
    </source>
</evidence>
<dbReference type="SUPFAM" id="SSF54211">
    <property type="entry name" value="Ribosomal protein S5 domain 2-like"/>
    <property type="match status" value="1"/>
</dbReference>
<evidence type="ECO:0000256" key="1">
    <source>
        <dbReference type="ARBA" id="ARBA00001974"/>
    </source>
</evidence>
<feature type="binding site" evidence="3">
    <location>
        <begin position="32"/>
        <end position="33"/>
    </location>
    <ligand>
        <name>FAD</name>
        <dbReference type="ChEBI" id="CHEBI:57692"/>
    </ligand>
</feature>
<comment type="similarity">
    <text evidence="4">Belongs to the flavin monoamine oxidase family.</text>
</comment>
<dbReference type="InterPro" id="IPR033100">
    <property type="entry name" value="Rrp45"/>
</dbReference>
<dbReference type="InterPro" id="IPR002937">
    <property type="entry name" value="Amino_oxidase"/>
</dbReference>
<dbReference type="InterPro" id="IPR036188">
    <property type="entry name" value="FAD/NAD-bd_sf"/>
</dbReference>
<dbReference type="SUPFAM" id="SSF51905">
    <property type="entry name" value="FAD/NAD(P)-binding domain"/>
    <property type="match status" value="1"/>
</dbReference>
<dbReference type="AlphaFoldDB" id="A0A814GX11"/>
<dbReference type="GO" id="GO:0000178">
    <property type="term" value="C:exosome (RNase complex)"/>
    <property type="evidence" value="ECO:0007669"/>
    <property type="project" value="InterPro"/>
</dbReference>
<dbReference type="GO" id="GO:0006396">
    <property type="term" value="P:RNA processing"/>
    <property type="evidence" value="ECO:0007669"/>
    <property type="project" value="InterPro"/>
</dbReference>
<dbReference type="InterPro" id="IPR036345">
    <property type="entry name" value="ExoRNase_PH_dom2_sf"/>
</dbReference>
<comment type="cofactor">
    <cofactor evidence="1 4">
        <name>FAD</name>
        <dbReference type="ChEBI" id="CHEBI:57692"/>
    </cofactor>
</comment>
<dbReference type="Proteomes" id="UP000663889">
    <property type="component" value="Unassembled WGS sequence"/>
</dbReference>
<gene>
    <name evidence="8" type="ORF">SEV965_LOCUS10833</name>
</gene>
<evidence type="ECO:0000256" key="2">
    <source>
        <dbReference type="ARBA" id="ARBA00023002"/>
    </source>
</evidence>
<dbReference type="Pfam" id="PF01593">
    <property type="entry name" value="Amino_oxidase"/>
    <property type="match status" value="1"/>
</dbReference>
<dbReference type="InterPro" id="IPR020568">
    <property type="entry name" value="Ribosomal_Su5_D2-typ_SF"/>
</dbReference>
<dbReference type="PANTHER" id="PTHR10742:SF416">
    <property type="entry name" value="SPERMINE OXIDASE"/>
    <property type="match status" value="1"/>
</dbReference>
<keyword evidence="4" id="KW-0274">FAD</keyword>
<accession>A0A814GX11</accession>
<feature type="region of interest" description="Disordered" evidence="5">
    <location>
        <begin position="723"/>
        <end position="757"/>
    </location>
</feature>
<reference evidence="8" key="1">
    <citation type="submission" date="2021-02" db="EMBL/GenBank/DDBJ databases">
        <authorList>
            <person name="Nowell W R."/>
        </authorList>
    </citation>
    <scope>NUCLEOTIDE SEQUENCE</scope>
</reference>
<dbReference type="PRINTS" id="PR00757">
    <property type="entry name" value="AMINEOXDASEF"/>
</dbReference>
<dbReference type="Gene3D" id="3.30.230.70">
    <property type="entry name" value="GHMP Kinase, N-terminal domain"/>
    <property type="match status" value="1"/>
</dbReference>
<dbReference type="PANTHER" id="PTHR10742">
    <property type="entry name" value="FLAVIN MONOAMINE OXIDASE"/>
    <property type="match status" value="1"/>
</dbReference>
<evidence type="ECO:0000256" key="3">
    <source>
        <dbReference type="PIRSR" id="PIRSR601613-1"/>
    </source>
</evidence>
<evidence type="ECO:0000256" key="5">
    <source>
        <dbReference type="SAM" id="MobiDB-lite"/>
    </source>
</evidence>
<proteinExistence type="inferred from homology"/>
<evidence type="ECO:0000256" key="4">
    <source>
        <dbReference type="RuleBase" id="RU362067"/>
    </source>
</evidence>
<dbReference type="GO" id="GO:0008131">
    <property type="term" value="F:primary methylamine oxidase activity"/>
    <property type="evidence" value="ECO:0007669"/>
    <property type="project" value="UniProtKB-ARBA"/>
</dbReference>